<dbReference type="EMBL" id="JAXOVC010000001">
    <property type="protein sequence ID" value="KAK4507037.1"/>
    <property type="molecule type" value="Genomic_DNA"/>
</dbReference>
<proteinExistence type="inferred from homology"/>
<feature type="compositionally biased region" description="Basic and acidic residues" evidence="4">
    <location>
        <begin position="64"/>
        <end position="97"/>
    </location>
</feature>
<feature type="compositionally biased region" description="Acidic residues" evidence="4">
    <location>
        <begin position="39"/>
        <end position="50"/>
    </location>
</feature>
<dbReference type="Pfam" id="PF03343">
    <property type="entry name" value="SART-1"/>
    <property type="match status" value="1"/>
</dbReference>
<keyword evidence="6" id="KW-1185">Reference proteome</keyword>
<sequence length="664" mass="75035">MASAMSAEQIEQMNKVRLSMGLAPLPVPGQGPQFKESGDGSDSDESDDLSTLDKRAAAAGSNWQKHEAERKDKEERQKRKDAAKKARDAAARNEKLVGKGLGDADEDNELDTRSWLLQQKKRQKKIEKARKIEEELAAREKQAEYTSRDLAGVKVAHEADDFDEFTGEQVLTLKDTEIGEESEDDELENTDLKAKEKLEEKLKLMKKRPDYDPTEQGEQQNLLSKYDEEIDGKKQKRFTLDGQGSSVEAARKQVIDDGEAKSKGVKISLDMLKDDAPVSDYVDPSTIKVKKPKKSKKEKKSRQKAADEDDIFPVTQPPVESNGDAMDVDGGNTNDSKKRGYEFDDDDLQAKLAEQRRQALKKRKKMDAAELARQMREEMPVDDEEPEAGGLIIDETTEFVANLKKPEEEEEEAAVRTIKTPQPATAASPDIKDEDEDGDTNMAQSYAELEDEEERQARVKREASNQADLTATGLDDEESMVGQGIGASLSMLRKRGLISDPASQDLSEKERQRAKFLAGKQHLIDEYDIKAREQREADRKSGRFDKMSNRERDAMARQQNEQREHYISRLLADKFNKEYKPDVKLRYNDEYGREMNQKEAFKHLSHMFHGKGSGKQKTEKRLKKIEDEKRNAAKGMLNVGEEGGFSNVQGREGKKNKTAGVRLQ</sequence>
<comment type="subcellular location">
    <subcellularLocation>
        <location evidence="1">Nucleus</location>
    </subcellularLocation>
</comment>
<evidence type="ECO:0000313" key="6">
    <source>
        <dbReference type="Proteomes" id="UP001305779"/>
    </source>
</evidence>
<keyword evidence="3" id="KW-0539">Nucleus</keyword>
<evidence type="ECO:0000313" key="5">
    <source>
        <dbReference type="EMBL" id="KAK4507037.1"/>
    </source>
</evidence>
<dbReference type="PANTHER" id="PTHR14152:SF5">
    <property type="entry name" value="U4_U6.U5 TRI-SNRNP-ASSOCIATED PROTEIN 1"/>
    <property type="match status" value="1"/>
</dbReference>
<protein>
    <recommendedName>
        <fullName evidence="7">SART-1 protein</fullName>
    </recommendedName>
</protein>
<accession>A0ABR0EZX1</accession>
<organism evidence="5 6">
    <name type="scientific">Zasmidium cellare</name>
    <name type="common">Wine cellar mold</name>
    <name type="synonym">Racodium cellare</name>
    <dbReference type="NCBI Taxonomy" id="395010"/>
    <lineage>
        <taxon>Eukaryota</taxon>
        <taxon>Fungi</taxon>
        <taxon>Dikarya</taxon>
        <taxon>Ascomycota</taxon>
        <taxon>Pezizomycotina</taxon>
        <taxon>Dothideomycetes</taxon>
        <taxon>Dothideomycetidae</taxon>
        <taxon>Mycosphaerellales</taxon>
        <taxon>Mycosphaerellaceae</taxon>
        <taxon>Zasmidium</taxon>
    </lineage>
</organism>
<feature type="compositionally biased region" description="Basic and acidic residues" evidence="4">
    <location>
        <begin position="190"/>
        <end position="211"/>
    </location>
</feature>
<dbReference type="Proteomes" id="UP001305779">
    <property type="component" value="Unassembled WGS sequence"/>
</dbReference>
<feature type="region of interest" description="Disordered" evidence="4">
    <location>
        <begin position="173"/>
        <end position="343"/>
    </location>
</feature>
<comment type="similarity">
    <text evidence="2">Belongs to the SNU66/SART1 family.</text>
</comment>
<reference evidence="5 6" key="1">
    <citation type="journal article" date="2023" name="G3 (Bethesda)">
        <title>A chromosome-level genome assembly of Zasmidium syzygii isolated from banana leaves.</title>
        <authorList>
            <person name="van Westerhoven A.C."/>
            <person name="Mehrabi R."/>
            <person name="Talebi R."/>
            <person name="Steentjes M.B.F."/>
            <person name="Corcolon B."/>
            <person name="Chong P.A."/>
            <person name="Kema G.H.J."/>
            <person name="Seidl M.F."/>
        </authorList>
    </citation>
    <scope>NUCLEOTIDE SEQUENCE [LARGE SCALE GENOMIC DNA]</scope>
    <source>
        <strain evidence="5 6">P124</strain>
    </source>
</reference>
<feature type="region of interest" description="Disordered" evidence="4">
    <location>
        <begin position="21"/>
        <end position="113"/>
    </location>
</feature>
<evidence type="ECO:0000256" key="1">
    <source>
        <dbReference type="ARBA" id="ARBA00004123"/>
    </source>
</evidence>
<feature type="compositionally biased region" description="Basic and acidic residues" evidence="4">
    <location>
        <begin position="249"/>
        <end position="262"/>
    </location>
</feature>
<evidence type="ECO:0000256" key="2">
    <source>
        <dbReference type="ARBA" id="ARBA00006076"/>
    </source>
</evidence>
<evidence type="ECO:0000256" key="4">
    <source>
        <dbReference type="SAM" id="MobiDB-lite"/>
    </source>
</evidence>
<evidence type="ECO:0000256" key="3">
    <source>
        <dbReference type="ARBA" id="ARBA00023242"/>
    </source>
</evidence>
<feature type="region of interest" description="Disordered" evidence="4">
    <location>
        <begin position="631"/>
        <end position="664"/>
    </location>
</feature>
<feature type="region of interest" description="Disordered" evidence="4">
    <location>
        <begin position="374"/>
        <end position="480"/>
    </location>
</feature>
<name>A0ABR0EZX1_ZASCE</name>
<feature type="compositionally biased region" description="Basic residues" evidence="4">
    <location>
        <begin position="288"/>
        <end position="303"/>
    </location>
</feature>
<dbReference type="InterPro" id="IPR005011">
    <property type="entry name" value="SNU66/SART1"/>
</dbReference>
<gene>
    <name evidence="5" type="ORF">PRZ48_000771</name>
</gene>
<evidence type="ECO:0008006" key="7">
    <source>
        <dbReference type="Google" id="ProtNLM"/>
    </source>
</evidence>
<dbReference type="PANTHER" id="PTHR14152">
    <property type="entry name" value="SQUAMOUS CELL CARCINOMA ANTIGEN RECOGNISED BY CYTOTOXIC T LYMPHOCYTES"/>
    <property type="match status" value="1"/>
</dbReference>
<comment type="caution">
    <text evidence="5">The sequence shown here is derived from an EMBL/GenBank/DDBJ whole genome shotgun (WGS) entry which is preliminary data.</text>
</comment>
<feature type="compositionally biased region" description="Acidic residues" evidence="4">
    <location>
        <begin position="178"/>
        <end position="189"/>
    </location>
</feature>